<dbReference type="AlphaFoldDB" id="A0A452YPY7"/>
<reference evidence="2" key="1">
    <citation type="journal article" date="2014" name="Science">
        <title>Ancient hybridizations among the ancestral genomes of bread wheat.</title>
        <authorList>
            <consortium name="International Wheat Genome Sequencing Consortium,"/>
            <person name="Marcussen T."/>
            <person name="Sandve S.R."/>
            <person name="Heier L."/>
            <person name="Spannagl M."/>
            <person name="Pfeifer M."/>
            <person name="Jakobsen K.S."/>
            <person name="Wulff B.B."/>
            <person name="Steuernagel B."/>
            <person name="Mayer K.F."/>
            <person name="Olsen O.A."/>
        </authorList>
    </citation>
    <scope>NUCLEOTIDE SEQUENCE [LARGE SCALE GENOMIC DNA]</scope>
    <source>
        <strain evidence="2">cv. AL8/78</strain>
    </source>
</reference>
<reference evidence="1" key="4">
    <citation type="submission" date="2019-03" db="UniProtKB">
        <authorList>
            <consortium name="EnsemblPlants"/>
        </authorList>
    </citation>
    <scope>IDENTIFICATION</scope>
</reference>
<dbReference type="Proteomes" id="UP000015105">
    <property type="component" value="Chromosome 1D"/>
</dbReference>
<dbReference type="Gramene" id="AET1Gv20495600.5">
    <property type="protein sequence ID" value="AET1Gv20495600.5"/>
    <property type="gene ID" value="AET1Gv20495600"/>
</dbReference>
<accession>A0A452YPY7</accession>
<reference evidence="1" key="5">
    <citation type="journal article" date="2021" name="G3 (Bethesda)">
        <title>Aegilops tauschii genome assembly Aet v5.0 features greater sequence contiguity and improved annotation.</title>
        <authorList>
            <person name="Wang L."/>
            <person name="Zhu T."/>
            <person name="Rodriguez J.C."/>
            <person name="Deal K.R."/>
            <person name="Dubcovsky J."/>
            <person name="McGuire P.E."/>
            <person name="Lux T."/>
            <person name="Spannagl M."/>
            <person name="Mayer K.F.X."/>
            <person name="Baldrich P."/>
            <person name="Meyers B.C."/>
            <person name="Huo N."/>
            <person name="Gu Y.Q."/>
            <person name="Zhou H."/>
            <person name="Devos K.M."/>
            <person name="Bennetzen J.L."/>
            <person name="Unver T."/>
            <person name="Budak H."/>
            <person name="Gulick P.J."/>
            <person name="Galiba G."/>
            <person name="Kalapos B."/>
            <person name="Nelson D.R."/>
            <person name="Li P."/>
            <person name="You F.M."/>
            <person name="Luo M.C."/>
            <person name="Dvorak J."/>
        </authorList>
    </citation>
    <scope>NUCLEOTIDE SEQUENCE [LARGE SCALE GENOMIC DNA]</scope>
    <source>
        <strain evidence="1">cv. AL8/78</strain>
    </source>
</reference>
<name>A0A452YPY7_AEGTS</name>
<organism evidence="1 2">
    <name type="scientific">Aegilops tauschii subsp. strangulata</name>
    <name type="common">Goatgrass</name>
    <dbReference type="NCBI Taxonomy" id="200361"/>
    <lineage>
        <taxon>Eukaryota</taxon>
        <taxon>Viridiplantae</taxon>
        <taxon>Streptophyta</taxon>
        <taxon>Embryophyta</taxon>
        <taxon>Tracheophyta</taxon>
        <taxon>Spermatophyta</taxon>
        <taxon>Magnoliopsida</taxon>
        <taxon>Liliopsida</taxon>
        <taxon>Poales</taxon>
        <taxon>Poaceae</taxon>
        <taxon>BOP clade</taxon>
        <taxon>Pooideae</taxon>
        <taxon>Triticodae</taxon>
        <taxon>Triticeae</taxon>
        <taxon>Triticinae</taxon>
        <taxon>Aegilops</taxon>
    </lineage>
</organism>
<evidence type="ECO:0000313" key="2">
    <source>
        <dbReference type="Proteomes" id="UP000015105"/>
    </source>
</evidence>
<reference evidence="1" key="3">
    <citation type="journal article" date="2017" name="Nature">
        <title>Genome sequence of the progenitor of the wheat D genome Aegilops tauschii.</title>
        <authorList>
            <person name="Luo M.C."/>
            <person name="Gu Y.Q."/>
            <person name="Puiu D."/>
            <person name="Wang H."/>
            <person name="Twardziok S.O."/>
            <person name="Deal K.R."/>
            <person name="Huo N."/>
            <person name="Zhu T."/>
            <person name="Wang L."/>
            <person name="Wang Y."/>
            <person name="McGuire P.E."/>
            <person name="Liu S."/>
            <person name="Long H."/>
            <person name="Ramasamy R.K."/>
            <person name="Rodriguez J.C."/>
            <person name="Van S.L."/>
            <person name="Yuan L."/>
            <person name="Wang Z."/>
            <person name="Xia Z."/>
            <person name="Xiao L."/>
            <person name="Anderson O.D."/>
            <person name="Ouyang S."/>
            <person name="Liang Y."/>
            <person name="Zimin A.V."/>
            <person name="Pertea G."/>
            <person name="Qi P."/>
            <person name="Bennetzen J.L."/>
            <person name="Dai X."/>
            <person name="Dawson M.W."/>
            <person name="Muller H.G."/>
            <person name="Kugler K."/>
            <person name="Rivarola-Duarte L."/>
            <person name="Spannagl M."/>
            <person name="Mayer K.F.X."/>
            <person name="Lu F.H."/>
            <person name="Bevan M.W."/>
            <person name="Leroy P."/>
            <person name="Li P."/>
            <person name="You F.M."/>
            <person name="Sun Q."/>
            <person name="Liu Z."/>
            <person name="Lyons E."/>
            <person name="Wicker T."/>
            <person name="Salzberg S.L."/>
            <person name="Devos K.M."/>
            <person name="Dvorak J."/>
        </authorList>
    </citation>
    <scope>NUCLEOTIDE SEQUENCE [LARGE SCALE GENOMIC DNA]</scope>
    <source>
        <strain evidence="1">cv. AL8/78</strain>
    </source>
</reference>
<sequence>MMQLELPSMQILMSSKCITLLTCLPMSGTELLIVAPAIVLGNLPAVAPALHV</sequence>
<reference evidence="2" key="2">
    <citation type="journal article" date="2017" name="Nat. Plants">
        <title>The Aegilops tauschii genome reveals multiple impacts of transposons.</title>
        <authorList>
            <person name="Zhao G."/>
            <person name="Zou C."/>
            <person name="Li K."/>
            <person name="Wang K."/>
            <person name="Li T."/>
            <person name="Gao L."/>
            <person name="Zhang X."/>
            <person name="Wang H."/>
            <person name="Yang Z."/>
            <person name="Liu X."/>
            <person name="Jiang W."/>
            <person name="Mao L."/>
            <person name="Kong X."/>
            <person name="Jiao Y."/>
            <person name="Jia J."/>
        </authorList>
    </citation>
    <scope>NUCLEOTIDE SEQUENCE [LARGE SCALE GENOMIC DNA]</scope>
    <source>
        <strain evidence="2">cv. AL8/78</strain>
    </source>
</reference>
<evidence type="ECO:0000313" key="1">
    <source>
        <dbReference type="EnsemblPlants" id="AET1Gv20495600.5"/>
    </source>
</evidence>
<dbReference type="EnsemblPlants" id="AET1Gv20495600.5">
    <property type="protein sequence ID" value="AET1Gv20495600.5"/>
    <property type="gene ID" value="AET1Gv20495600"/>
</dbReference>
<protein>
    <submittedName>
        <fullName evidence="1">Uncharacterized protein</fullName>
    </submittedName>
</protein>
<proteinExistence type="predicted"/>
<keyword evidence="2" id="KW-1185">Reference proteome</keyword>